<evidence type="ECO:0000313" key="10">
    <source>
        <dbReference type="EMBL" id="SFP82465.1"/>
    </source>
</evidence>
<keyword evidence="7" id="KW-0479">Metal-binding</keyword>
<dbReference type="EMBL" id="FOXB01000044">
    <property type="protein sequence ID" value="SFP82465.1"/>
    <property type="molecule type" value="Genomic_DNA"/>
</dbReference>
<dbReference type="InterPro" id="IPR004385">
    <property type="entry name" value="NDP_pyrophosphatase"/>
</dbReference>
<feature type="domain" description="Nudix hydrolase" evidence="9">
    <location>
        <begin position="36"/>
        <end position="175"/>
    </location>
</feature>
<dbReference type="GO" id="GO:0006753">
    <property type="term" value="P:nucleoside phosphate metabolic process"/>
    <property type="evidence" value="ECO:0007669"/>
    <property type="project" value="TreeGrafter"/>
</dbReference>
<dbReference type="RefSeq" id="WP_092913807.1">
    <property type="nucleotide sequence ID" value="NZ_FOXB01000044.1"/>
</dbReference>
<accession>A0A1I5THG4</accession>
<evidence type="ECO:0000256" key="1">
    <source>
        <dbReference type="ARBA" id="ARBA00001946"/>
    </source>
</evidence>
<evidence type="ECO:0000256" key="4">
    <source>
        <dbReference type="ARBA" id="ARBA00022490"/>
    </source>
</evidence>
<dbReference type="PANTHER" id="PTHR11839:SF15">
    <property type="entry name" value="URIDINE DIPHOSPHATE GLUCOSE PYROPHOSPHATASE NUDT14"/>
    <property type="match status" value="1"/>
</dbReference>
<evidence type="ECO:0000256" key="6">
    <source>
        <dbReference type="ARBA" id="ARBA00022842"/>
    </source>
</evidence>
<dbReference type="InterPro" id="IPR000086">
    <property type="entry name" value="NUDIX_hydrolase_dom"/>
</dbReference>
<dbReference type="FunFam" id="3.90.79.10:FF:000035">
    <property type="entry name" value="Uridine diphosphate glucose pyrophosphatase"/>
    <property type="match status" value="1"/>
</dbReference>
<feature type="binding site" evidence="7">
    <location>
        <position position="97"/>
    </location>
    <ligand>
        <name>Mg(2+)</name>
        <dbReference type="ChEBI" id="CHEBI:18420"/>
        <label>1</label>
    </ligand>
</feature>
<dbReference type="NCBIfam" id="TIGR00052">
    <property type="entry name" value="nudix-type nucleoside diphosphatase, YffH/AdpP family"/>
    <property type="match status" value="1"/>
</dbReference>
<dbReference type="AlphaFoldDB" id="A0A1I5THG4"/>
<feature type="short sequence motif" description="Nudix box" evidence="8">
    <location>
        <begin position="78"/>
        <end position="100"/>
    </location>
</feature>
<dbReference type="STRING" id="223786.SAMN05216234_14415"/>
<dbReference type="PANTHER" id="PTHR11839">
    <property type="entry name" value="UDP/ADP-SUGAR PYROPHOSPHATASE"/>
    <property type="match status" value="1"/>
</dbReference>
<evidence type="ECO:0000256" key="8">
    <source>
        <dbReference type="PIRSR" id="PIRSR604385-3"/>
    </source>
</evidence>
<gene>
    <name evidence="10" type="ORF">SAMN05216234_14415</name>
</gene>
<organism evidence="10 11">
    <name type="scientific">Hydrogenimonas thermophila</name>
    <dbReference type="NCBI Taxonomy" id="223786"/>
    <lineage>
        <taxon>Bacteria</taxon>
        <taxon>Pseudomonadati</taxon>
        <taxon>Campylobacterota</taxon>
        <taxon>Epsilonproteobacteria</taxon>
        <taxon>Campylobacterales</taxon>
        <taxon>Hydrogenimonadaceae</taxon>
        <taxon>Hydrogenimonas</taxon>
    </lineage>
</organism>
<keyword evidence="6 7" id="KW-0460">Magnesium</keyword>
<dbReference type="SUPFAM" id="SSF55811">
    <property type="entry name" value="Nudix"/>
    <property type="match status" value="1"/>
</dbReference>
<dbReference type="GO" id="GO:0019693">
    <property type="term" value="P:ribose phosphate metabolic process"/>
    <property type="evidence" value="ECO:0007669"/>
    <property type="project" value="TreeGrafter"/>
</dbReference>
<feature type="binding site" evidence="7">
    <location>
        <position position="77"/>
    </location>
    <ligand>
        <name>Mg(2+)</name>
        <dbReference type="ChEBI" id="CHEBI:18420"/>
        <label>1</label>
    </ligand>
</feature>
<comment type="cofactor">
    <cofactor evidence="1 7">
        <name>Mg(2+)</name>
        <dbReference type="ChEBI" id="CHEBI:18420"/>
    </cofactor>
</comment>
<evidence type="ECO:0000313" key="11">
    <source>
        <dbReference type="Proteomes" id="UP000199227"/>
    </source>
</evidence>
<evidence type="ECO:0000256" key="7">
    <source>
        <dbReference type="PIRSR" id="PIRSR604385-2"/>
    </source>
</evidence>
<feature type="binding site" evidence="7">
    <location>
        <position position="93"/>
    </location>
    <ligand>
        <name>Mg(2+)</name>
        <dbReference type="ChEBI" id="CHEBI:18420"/>
        <label>1</label>
    </ligand>
</feature>
<keyword evidence="5" id="KW-0378">Hydrolase</keyword>
<protein>
    <submittedName>
        <fullName evidence="10">UDP-sugar diphosphatase</fullName>
    </submittedName>
</protein>
<dbReference type="CDD" id="cd18887">
    <property type="entry name" value="NUDIX_UGPPase_Nudt14"/>
    <property type="match status" value="1"/>
</dbReference>
<keyword evidence="4" id="KW-0963">Cytoplasm</keyword>
<dbReference type="OrthoDB" id="5360793at2"/>
<comment type="subcellular location">
    <subcellularLocation>
        <location evidence="2">Cytoplasm</location>
    </subcellularLocation>
</comment>
<dbReference type="PROSITE" id="PS51462">
    <property type="entry name" value="NUDIX"/>
    <property type="match status" value="1"/>
</dbReference>
<feature type="binding site" evidence="7">
    <location>
        <position position="146"/>
    </location>
    <ligand>
        <name>Mg(2+)</name>
        <dbReference type="ChEBI" id="CHEBI:18420"/>
        <label>1</label>
    </ligand>
</feature>
<keyword evidence="11" id="KW-1185">Reference proteome</keyword>
<evidence type="ECO:0000259" key="9">
    <source>
        <dbReference type="PROSITE" id="PS51462"/>
    </source>
</evidence>
<evidence type="ECO:0000256" key="3">
    <source>
        <dbReference type="ARBA" id="ARBA00011738"/>
    </source>
</evidence>
<evidence type="ECO:0000256" key="5">
    <source>
        <dbReference type="ARBA" id="ARBA00022801"/>
    </source>
</evidence>
<evidence type="ECO:0000256" key="2">
    <source>
        <dbReference type="ARBA" id="ARBA00004496"/>
    </source>
</evidence>
<name>A0A1I5THG4_9BACT</name>
<comment type="subunit">
    <text evidence="3">Homodimer.</text>
</comment>
<proteinExistence type="predicted"/>
<dbReference type="GO" id="GO:0005737">
    <property type="term" value="C:cytoplasm"/>
    <property type="evidence" value="ECO:0007669"/>
    <property type="project" value="UniProtKB-SubCell"/>
</dbReference>
<dbReference type="InterPro" id="IPR015797">
    <property type="entry name" value="NUDIX_hydrolase-like_dom_sf"/>
</dbReference>
<sequence length="186" mass="21312">MIENIQIEPLKSGKFIKPVHIKYRHDGKDLSWEAVKAHDSVAVLLYHREYESFLLVKQFRPPVYLNNSDGYTYELCAGIVDKPLSLKEIAKEEILEECGYDVSLDSIEKITTFYTSVGFAGSKQTLYFTEVDESMHTEDGGGIGVEKIEVVKLPLKEAKDFIYNESYAKTPGLMFAFMWFFSKNKI</sequence>
<dbReference type="GO" id="GO:0046872">
    <property type="term" value="F:metal ion binding"/>
    <property type="evidence" value="ECO:0007669"/>
    <property type="project" value="UniProtKB-KW"/>
</dbReference>
<dbReference type="GO" id="GO:0008768">
    <property type="term" value="F:UDP-sugar diphosphatase activity"/>
    <property type="evidence" value="ECO:0007669"/>
    <property type="project" value="TreeGrafter"/>
</dbReference>
<dbReference type="Proteomes" id="UP000199227">
    <property type="component" value="Unassembled WGS sequence"/>
</dbReference>
<reference evidence="10 11" key="1">
    <citation type="submission" date="2016-10" db="EMBL/GenBank/DDBJ databases">
        <authorList>
            <person name="de Groot N.N."/>
        </authorList>
    </citation>
    <scope>NUCLEOTIDE SEQUENCE [LARGE SCALE GENOMIC DNA]</scope>
    <source>
        <strain evidence="10 11">EP1-55-1</strain>
    </source>
</reference>
<dbReference type="Gene3D" id="3.90.79.10">
    <property type="entry name" value="Nucleoside Triphosphate Pyrophosphohydrolase"/>
    <property type="match status" value="1"/>
</dbReference>